<dbReference type="PANTHER" id="PTHR32089:SF74">
    <property type="entry name" value="METHYL-ACCEPTING CHEMOTAXIS PROTEIN AER"/>
    <property type="match status" value="1"/>
</dbReference>
<comment type="similarity">
    <text evidence="10">Belongs to the methyl-accepting chemotaxis (MCP) protein family.</text>
</comment>
<evidence type="ECO:0000256" key="7">
    <source>
        <dbReference type="ARBA" id="ARBA00022989"/>
    </source>
</evidence>
<evidence type="ECO:0000256" key="12">
    <source>
        <dbReference type="SAM" id="MobiDB-lite"/>
    </source>
</evidence>
<dbReference type="Proteomes" id="UP000242133">
    <property type="component" value="Unassembled WGS sequence"/>
</dbReference>
<protein>
    <submittedName>
        <fullName evidence="16">Methyl-accepting chemotaxis sensory transducer with Pas/Pac sensor</fullName>
    </submittedName>
</protein>
<feature type="transmembrane region" description="Helical" evidence="13">
    <location>
        <begin position="180"/>
        <end position="201"/>
    </location>
</feature>
<dbReference type="CDD" id="cd11386">
    <property type="entry name" value="MCP_signal"/>
    <property type="match status" value="1"/>
</dbReference>
<dbReference type="GO" id="GO:0052131">
    <property type="term" value="P:positive aerotaxis"/>
    <property type="evidence" value="ECO:0007669"/>
    <property type="project" value="UniProtKB-ARBA"/>
</dbReference>
<evidence type="ECO:0000256" key="10">
    <source>
        <dbReference type="ARBA" id="ARBA00029447"/>
    </source>
</evidence>
<dbReference type="NCBIfam" id="TIGR00229">
    <property type="entry name" value="sensory_box"/>
    <property type="match status" value="1"/>
</dbReference>
<dbReference type="InterPro" id="IPR035965">
    <property type="entry name" value="PAS-like_dom_sf"/>
</dbReference>
<dbReference type="PANTHER" id="PTHR32089">
    <property type="entry name" value="METHYL-ACCEPTING CHEMOTAXIS PROTEIN MCPB"/>
    <property type="match status" value="1"/>
</dbReference>
<dbReference type="SUPFAM" id="SSF58104">
    <property type="entry name" value="Methyl-accepting chemotaxis protein (MCP) signaling domain"/>
    <property type="match status" value="1"/>
</dbReference>
<evidence type="ECO:0000256" key="4">
    <source>
        <dbReference type="ARBA" id="ARBA00022500"/>
    </source>
</evidence>
<comment type="caution">
    <text evidence="16">The sequence shown here is derived from an EMBL/GenBank/DDBJ whole genome shotgun (WGS) entry which is preliminary data.</text>
</comment>
<evidence type="ECO:0000256" key="9">
    <source>
        <dbReference type="ARBA" id="ARBA00023224"/>
    </source>
</evidence>
<keyword evidence="9 11" id="KW-0807">Transducer</keyword>
<dbReference type="InterPro" id="IPR013655">
    <property type="entry name" value="PAS_fold_3"/>
</dbReference>
<keyword evidence="6 13" id="KW-0812">Transmembrane</keyword>
<evidence type="ECO:0000313" key="16">
    <source>
        <dbReference type="EMBL" id="PSL15823.1"/>
    </source>
</evidence>
<dbReference type="GO" id="GO:0007165">
    <property type="term" value="P:signal transduction"/>
    <property type="evidence" value="ECO:0007669"/>
    <property type="project" value="UniProtKB-KW"/>
</dbReference>
<feature type="region of interest" description="Disordered" evidence="12">
    <location>
        <begin position="261"/>
        <end position="280"/>
    </location>
</feature>
<reference evidence="16 17" key="1">
    <citation type="submission" date="2018-03" db="EMBL/GenBank/DDBJ databases">
        <title>Genomic Encyclopedia of Archaeal and Bacterial Type Strains, Phase II (KMG-II): from individual species to whole genera.</title>
        <authorList>
            <person name="Goeker M."/>
        </authorList>
    </citation>
    <scope>NUCLEOTIDE SEQUENCE [LARGE SCALE GENOMIC DNA]</scope>
    <source>
        <strain evidence="16 17">DSM 17586</strain>
    </source>
</reference>
<dbReference type="FunFam" id="3.30.450.20:FF:000046">
    <property type="entry name" value="Aerotaxis sensor receptor"/>
    <property type="match status" value="1"/>
</dbReference>
<evidence type="ECO:0000256" key="3">
    <source>
        <dbReference type="ARBA" id="ARBA00022481"/>
    </source>
</evidence>
<sequence>MPMKKNLPVTGHAVDFSDATNILSTTDLKGKITYINRSFIDISGFEEGELLNHNHNVVRHPDMPPPAFKALWSTVQTGQSWMGLVKNRCKNGDHYWVSAYVTPIQAQGTTVEYQSVRTRPEPEQVARAEQLYARLNSGKAFSPALAARVKLPTKLLATGGLVGMIAAGLAYSGLFATATLLPVLVTALLTSLLCMLIVNPVHKIIERTRQQISNDPIARHIYTGRDDDAGQLEYALFKLRSEAKAIAGRINDSADQLSQNATRLADAAQRSSDGLRHQQAETTSIASAMAEMVASISDVARHAQASAVSAESSSQVAHDGHTLMSDAREALNALSEDIEETTGVINRLAESSDNIHGILDVITAISERTNLLALNAAIEAARAGEQGRGFAVVADEVRNLALQSQASVGEIQQLLDTLHQGSRQATTAMRASQTKAETTVGRALEAAEALQQIASGITQISDMNTQIASAVEQQLSVSSEVERNVELIKDVAGNNLEQGRETEASVAQMAGLSLNLQQLSTHFWSLRT</sequence>
<feature type="transmembrane region" description="Helical" evidence="13">
    <location>
        <begin position="155"/>
        <end position="174"/>
    </location>
</feature>
<gene>
    <name evidence="16" type="ORF">CLV44_103104</name>
</gene>
<dbReference type="Gene3D" id="3.30.450.20">
    <property type="entry name" value="PAS domain"/>
    <property type="match status" value="1"/>
</dbReference>
<feature type="domain" description="PAS" evidence="15">
    <location>
        <begin position="27"/>
        <end position="78"/>
    </location>
</feature>
<dbReference type="Gene3D" id="1.10.287.950">
    <property type="entry name" value="Methyl-accepting chemotaxis protein"/>
    <property type="match status" value="1"/>
</dbReference>
<dbReference type="CDD" id="cd00130">
    <property type="entry name" value="PAS"/>
    <property type="match status" value="1"/>
</dbReference>
<dbReference type="EMBL" id="PYGI01000003">
    <property type="protein sequence ID" value="PSL15823.1"/>
    <property type="molecule type" value="Genomic_DNA"/>
</dbReference>
<keyword evidence="8 13" id="KW-0472">Membrane</keyword>
<evidence type="ECO:0000256" key="6">
    <source>
        <dbReference type="ARBA" id="ARBA00022692"/>
    </source>
</evidence>
<keyword evidence="17" id="KW-1185">Reference proteome</keyword>
<dbReference type="InterPro" id="IPR004089">
    <property type="entry name" value="MCPsignal_dom"/>
</dbReference>
<dbReference type="SMART" id="SM00283">
    <property type="entry name" value="MA"/>
    <property type="match status" value="1"/>
</dbReference>
<keyword evidence="3" id="KW-0488">Methylation</keyword>
<evidence type="ECO:0000313" key="17">
    <source>
        <dbReference type="Proteomes" id="UP000242133"/>
    </source>
</evidence>
<evidence type="ECO:0000256" key="1">
    <source>
        <dbReference type="ARBA" id="ARBA00004429"/>
    </source>
</evidence>
<keyword evidence="2" id="KW-1003">Cell membrane</keyword>
<proteinExistence type="inferred from homology"/>
<evidence type="ECO:0000259" key="14">
    <source>
        <dbReference type="PROSITE" id="PS50111"/>
    </source>
</evidence>
<dbReference type="GO" id="GO:0005886">
    <property type="term" value="C:plasma membrane"/>
    <property type="evidence" value="ECO:0007669"/>
    <property type="project" value="UniProtKB-SubCell"/>
</dbReference>
<evidence type="ECO:0000256" key="5">
    <source>
        <dbReference type="ARBA" id="ARBA00022519"/>
    </source>
</evidence>
<keyword evidence="7 13" id="KW-1133">Transmembrane helix</keyword>
<comment type="subcellular location">
    <subcellularLocation>
        <location evidence="1">Cell inner membrane</location>
        <topology evidence="1">Multi-pass membrane protein</topology>
    </subcellularLocation>
</comment>
<evidence type="ECO:0000256" key="11">
    <source>
        <dbReference type="PROSITE-ProRule" id="PRU00284"/>
    </source>
</evidence>
<dbReference type="InterPro" id="IPR000014">
    <property type="entry name" value="PAS"/>
</dbReference>
<dbReference type="FunFam" id="1.10.287.950:FF:000001">
    <property type="entry name" value="Methyl-accepting chemotaxis sensory transducer"/>
    <property type="match status" value="1"/>
</dbReference>
<dbReference type="Pfam" id="PF00015">
    <property type="entry name" value="MCPsignal"/>
    <property type="match status" value="1"/>
</dbReference>
<name>A0A2P8F284_9GAMM</name>
<dbReference type="AlphaFoldDB" id="A0A2P8F284"/>
<dbReference type="Pfam" id="PF08447">
    <property type="entry name" value="PAS_3"/>
    <property type="match status" value="1"/>
</dbReference>
<accession>A0A2P8F284</accession>
<evidence type="ECO:0000256" key="13">
    <source>
        <dbReference type="SAM" id="Phobius"/>
    </source>
</evidence>
<evidence type="ECO:0000256" key="2">
    <source>
        <dbReference type="ARBA" id="ARBA00022475"/>
    </source>
</evidence>
<keyword evidence="4" id="KW-0145">Chemotaxis</keyword>
<evidence type="ECO:0000259" key="15">
    <source>
        <dbReference type="PROSITE" id="PS50112"/>
    </source>
</evidence>
<feature type="domain" description="Methyl-accepting transducer" evidence="14">
    <location>
        <begin position="253"/>
        <end position="489"/>
    </location>
</feature>
<dbReference type="SUPFAM" id="SSF55785">
    <property type="entry name" value="PYP-like sensor domain (PAS domain)"/>
    <property type="match status" value="1"/>
</dbReference>
<dbReference type="PROSITE" id="PS50112">
    <property type="entry name" value="PAS"/>
    <property type="match status" value="1"/>
</dbReference>
<dbReference type="PROSITE" id="PS50111">
    <property type="entry name" value="CHEMOTAXIS_TRANSDUC_2"/>
    <property type="match status" value="1"/>
</dbReference>
<organism evidence="16 17">
    <name type="scientific">Marinobacterium halophilum</name>
    <dbReference type="NCBI Taxonomy" id="267374"/>
    <lineage>
        <taxon>Bacteria</taxon>
        <taxon>Pseudomonadati</taxon>
        <taxon>Pseudomonadota</taxon>
        <taxon>Gammaproteobacteria</taxon>
        <taxon>Oceanospirillales</taxon>
        <taxon>Oceanospirillaceae</taxon>
        <taxon>Marinobacterium</taxon>
    </lineage>
</organism>
<evidence type="ECO:0000256" key="8">
    <source>
        <dbReference type="ARBA" id="ARBA00023136"/>
    </source>
</evidence>
<keyword evidence="5" id="KW-0997">Cell inner membrane</keyword>